<dbReference type="AlphaFoldDB" id="A0A7D8UJC7"/>
<dbReference type="Pfam" id="PF00646">
    <property type="entry name" value="F-box"/>
    <property type="match status" value="1"/>
</dbReference>
<keyword evidence="4" id="KW-1185">Reference proteome</keyword>
<name>A0A7D8UJC7_9HELO</name>
<gene>
    <name evidence="3" type="ORF">LCER1_G008923</name>
</gene>
<reference evidence="3 4" key="1">
    <citation type="submission" date="2018-05" db="EMBL/GenBank/DDBJ databases">
        <title>Whole genome sequencing for identification of molecular markers to develop diagnostic detection tools for the regulated plant pathogen Lachnellula willkommii.</title>
        <authorList>
            <person name="Giroux E."/>
            <person name="Bilodeau G."/>
        </authorList>
    </citation>
    <scope>NUCLEOTIDE SEQUENCE [LARGE SCALE GENOMIC DNA]</scope>
    <source>
        <strain evidence="3 4">CBS 625.97</strain>
    </source>
</reference>
<proteinExistence type="predicted"/>
<feature type="compositionally biased region" description="Low complexity" evidence="1">
    <location>
        <begin position="43"/>
        <end position="54"/>
    </location>
</feature>
<dbReference type="PROSITE" id="PS50181">
    <property type="entry name" value="FBOX"/>
    <property type="match status" value="1"/>
</dbReference>
<dbReference type="Proteomes" id="UP000481288">
    <property type="component" value="Unassembled WGS sequence"/>
</dbReference>
<dbReference type="InterPro" id="IPR036047">
    <property type="entry name" value="F-box-like_dom_sf"/>
</dbReference>
<accession>A0A7D8UJC7</accession>
<comment type="caution">
    <text evidence="3">The sequence shown here is derived from an EMBL/GenBank/DDBJ whole genome shotgun (WGS) entry which is preliminary data.</text>
</comment>
<feature type="region of interest" description="Disordered" evidence="1">
    <location>
        <begin position="43"/>
        <end position="76"/>
    </location>
</feature>
<evidence type="ECO:0000256" key="1">
    <source>
        <dbReference type="SAM" id="MobiDB-lite"/>
    </source>
</evidence>
<feature type="domain" description="F-box" evidence="2">
    <location>
        <begin position="157"/>
        <end position="204"/>
    </location>
</feature>
<organism evidence="3 4">
    <name type="scientific">Lachnellula cervina</name>
    <dbReference type="NCBI Taxonomy" id="1316786"/>
    <lineage>
        <taxon>Eukaryota</taxon>
        <taxon>Fungi</taxon>
        <taxon>Dikarya</taxon>
        <taxon>Ascomycota</taxon>
        <taxon>Pezizomycotina</taxon>
        <taxon>Leotiomycetes</taxon>
        <taxon>Helotiales</taxon>
        <taxon>Lachnaceae</taxon>
        <taxon>Lachnellula</taxon>
    </lineage>
</organism>
<dbReference type="InterPro" id="IPR001810">
    <property type="entry name" value="F-box_dom"/>
</dbReference>
<dbReference type="SUPFAM" id="SSF81383">
    <property type="entry name" value="F-box domain"/>
    <property type="match status" value="1"/>
</dbReference>
<dbReference type="OrthoDB" id="5396937at2759"/>
<evidence type="ECO:0000313" key="4">
    <source>
        <dbReference type="Proteomes" id="UP000481288"/>
    </source>
</evidence>
<sequence>MHGYSSATTSRGQTQNIMDPLHITEFASPQYFNKLRQLNENAENAENATSSTATPAPVLERSDPPTSVQAPTFTLPLGRQRSADNEIFLALRPSKQNKRSLGHDLTTLRTTRRPSFAGSFGRLRSQVNVIHKTPSIVEHHEEILAADPTAPLTLTLGDLFLSLPNELQTQIIAPLPIHDILSLRLVSKSFHTSVTLNEAPIARYHVANTLPAYTLRLYPQPAPKDLTLHYLCGIWHRLLVATKLATMISSQATKEIFLRTSEMERLEFEPQHQRMRERLMPLVFALFHYFETYRDLHVRHINSGGVPLRHQVFTMNPIEVQVMSMYDDETLLKMHQVFPLVISSFSRRLRPPSYAGQIERAFKGYLKDRPADEVYATVLAVGGLRQAQQFWEMKGYNIRRAAVDTWYGFVTRSPVEVPTKPKMGTKIISHLGRKKHQQAEVATSETAGHHDVTCCNEWFCVKPSCVSARRRHSTDNLVFYNSLAAGPPMAPLSKETLRHILPDLQHLSNIWMHTAEALILERKIVKRPQDIKRNSEVLLALIKEDEVVVAANPVENWATPLTSVHTEAPAAAAGAVGN</sequence>
<dbReference type="EMBL" id="QGMG01001509">
    <property type="protein sequence ID" value="TVY47347.1"/>
    <property type="molecule type" value="Genomic_DNA"/>
</dbReference>
<evidence type="ECO:0000313" key="3">
    <source>
        <dbReference type="EMBL" id="TVY47347.1"/>
    </source>
</evidence>
<protein>
    <recommendedName>
        <fullName evidence="2">F-box domain-containing protein</fullName>
    </recommendedName>
</protein>
<evidence type="ECO:0000259" key="2">
    <source>
        <dbReference type="PROSITE" id="PS50181"/>
    </source>
</evidence>